<sequence length="84" mass="9020">LVAPGDSAGDVSEGVCSLLVGEVDIEQVADHLHLQYYRGEMLGIEGHLEFVLVVVHLDDTVIVLEGPVPLLRLPVVLDLDITHG</sequence>
<proteinExistence type="predicted"/>
<protein>
    <submittedName>
        <fullName evidence="1">Uncharacterized protein</fullName>
    </submittedName>
</protein>
<gene>
    <name evidence="1" type="ORF">PMAYCL1PPCAC_16287</name>
</gene>
<comment type="caution">
    <text evidence="1">The sequence shown here is derived from an EMBL/GenBank/DDBJ whole genome shotgun (WGS) entry which is preliminary data.</text>
</comment>
<dbReference type="AlphaFoldDB" id="A0AAN5HZ29"/>
<evidence type="ECO:0000313" key="1">
    <source>
        <dbReference type="EMBL" id="GMR46092.1"/>
    </source>
</evidence>
<name>A0AAN5HZ29_9BILA</name>
<feature type="non-terminal residue" evidence="1">
    <location>
        <position position="84"/>
    </location>
</feature>
<accession>A0AAN5HZ29</accession>
<evidence type="ECO:0000313" key="2">
    <source>
        <dbReference type="Proteomes" id="UP001328107"/>
    </source>
</evidence>
<dbReference type="Proteomes" id="UP001328107">
    <property type="component" value="Unassembled WGS sequence"/>
</dbReference>
<reference evidence="2" key="1">
    <citation type="submission" date="2022-10" db="EMBL/GenBank/DDBJ databases">
        <title>Genome assembly of Pristionchus species.</title>
        <authorList>
            <person name="Yoshida K."/>
            <person name="Sommer R.J."/>
        </authorList>
    </citation>
    <scope>NUCLEOTIDE SEQUENCE [LARGE SCALE GENOMIC DNA]</scope>
    <source>
        <strain evidence="2">RS5460</strain>
    </source>
</reference>
<feature type="non-terminal residue" evidence="1">
    <location>
        <position position="1"/>
    </location>
</feature>
<organism evidence="1 2">
    <name type="scientific">Pristionchus mayeri</name>
    <dbReference type="NCBI Taxonomy" id="1317129"/>
    <lineage>
        <taxon>Eukaryota</taxon>
        <taxon>Metazoa</taxon>
        <taxon>Ecdysozoa</taxon>
        <taxon>Nematoda</taxon>
        <taxon>Chromadorea</taxon>
        <taxon>Rhabditida</taxon>
        <taxon>Rhabditina</taxon>
        <taxon>Diplogasteromorpha</taxon>
        <taxon>Diplogasteroidea</taxon>
        <taxon>Neodiplogasteridae</taxon>
        <taxon>Pristionchus</taxon>
    </lineage>
</organism>
<keyword evidence="2" id="KW-1185">Reference proteome</keyword>
<dbReference type="EMBL" id="BTRK01000004">
    <property type="protein sequence ID" value="GMR46092.1"/>
    <property type="molecule type" value="Genomic_DNA"/>
</dbReference>